<evidence type="ECO:0000256" key="4">
    <source>
        <dbReference type="ARBA" id="ARBA00022448"/>
    </source>
</evidence>
<comment type="caution">
    <text evidence="8">The sequence shown here is derived from an EMBL/GenBank/DDBJ whole genome shotgun (WGS) entry which is preliminary data.</text>
</comment>
<proteinExistence type="inferred from homology"/>
<keyword evidence="5" id="KW-0653">Protein transport</keyword>
<dbReference type="AlphaFoldDB" id="A0A8E0VM47"/>
<keyword evidence="6" id="KW-0333">Golgi apparatus</keyword>
<comment type="similarity">
    <text evidence="2">Belongs to the COG1 family.</text>
</comment>
<evidence type="ECO:0000256" key="2">
    <source>
        <dbReference type="ARBA" id="ARBA00006653"/>
    </source>
</evidence>
<dbReference type="GO" id="GO:0017119">
    <property type="term" value="C:Golgi transport complex"/>
    <property type="evidence" value="ECO:0007669"/>
    <property type="project" value="InterPro"/>
</dbReference>
<evidence type="ECO:0000256" key="5">
    <source>
        <dbReference type="ARBA" id="ARBA00022927"/>
    </source>
</evidence>
<evidence type="ECO:0000256" key="3">
    <source>
        <dbReference type="ARBA" id="ARBA00020978"/>
    </source>
</evidence>
<dbReference type="Proteomes" id="UP000728185">
    <property type="component" value="Unassembled WGS sequence"/>
</dbReference>
<comment type="subcellular location">
    <subcellularLocation>
        <location evidence="1">Golgi apparatus membrane</location>
        <topology evidence="1">Peripheral membrane protein</topology>
    </subcellularLocation>
</comment>
<keyword evidence="4" id="KW-0813">Transport</keyword>
<dbReference type="GO" id="GO:0006891">
    <property type="term" value="P:intra-Golgi vesicle-mediated transport"/>
    <property type="evidence" value="ECO:0007669"/>
    <property type="project" value="InterPro"/>
</dbReference>
<protein>
    <recommendedName>
        <fullName evidence="3">Conserved oligomeric Golgi complex subunit 1</fullName>
    </recommendedName>
</protein>
<dbReference type="PANTHER" id="PTHR31658">
    <property type="entry name" value="CONSERVED OLIGOMERIC GOLGI COMPLEX SUBUNIT 1"/>
    <property type="match status" value="1"/>
</dbReference>
<dbReference type="OrthoDB" id="46189at2759"/>
<organism evidence="8 9">
    <name type="scientific">Fasciolopsis buskii</name>
    <dbReference type="NCBI Taxonomy" id="27845"/>
    <lineage>
        <taxon>Eukaryota</taxon>
        <taxon>Metazoa</taxon>
        <taxon>Spiralia</taxon>
        <taxon>Lophotrochozoa</taxon>
        <taxon>Platyhelminthes</taxon>
        <taxon>Trematoda</taxon>
        <taxon>Digenea</taxon>
        <taxon>Plagiorchiida</taxon>
        <taxon>Echinostomata</taxon>
        <taxon>Echinostomatoidea</taxon>
        <taxon>Fasciolidae</taxon>
        <taxon>Fasciolopsis</taxon>
    </lineage>
</organism>
<dbReference type="GO" id="GO:0000139">
    <property type="term" value="C:Golgi membrane"/>
    <property type="evidence" value="ECO:0007669"/>
    <property type="project" value="UniProtKB-SubCell"/>
</dbReference>
<reference evidence="8" key="1">
    <citation type="submission" date="2019-05" db="EMBL/GenBank/DDBJ databases">
        <title>Annotation for the trematode Fasciolopsis buski.</title>
        <authorList>
            <person name="Choi Y.-J."/>
        </authorList>
    </citation>
    <scope>NUCLEOTIDE SEQUENCE</scope>
    <source>
        <strain evidence="8">HT</strain>
        <tissue evidence="8">Whole worm</tissue>
    </source>
</reference>
<gene>
    <name evidence="8" type="ORF">FBUS_04241</name>
</gene>
<sequence length="304" mass="34328">MDGEHDVELKKDELRHLVGERHRDVIEASDAIQEMKLLADKVSESVITLRDRCLPLDNSHPSTSTYVNVSIVYSPNRKNSSDENAKLDPSVAAHLKLLLDIPEMIWNFMDNADHTAAVTLLFFGRHISARLQLSSQAYNAGVDARVLVKRSWNSLLHMESAVLAACRRRLNAPPSGWEELCNSLIAIILLENLSLIKALDELMDGRMVALRRIFSGKELPTSHEGIHTGHSILPTRRQAVLSSRLLIDALNAPVYLFYQCPDDHSPSMKGAIQRELEKLKNWNLQGTDFHFFPYKTIHQILICP</sequence>
<dbReference type="EMBL" id="LUCM01003037">
    <property type="protein sequence ID" value="KAA0196414.1"/>
    <property type="molecule type" value="Genomic_DNA"/>
</dbReference>
<evidence type="ECO:0000256" key="1">
    <source>
        <dbReference type="ARBA" id="ARBA00004395"/>
    </source>
</evidence>
<evidence type="ECO:0000313" key="8">
    <source>
        <dbReference type="EMBL" id="KAA0196414.1"/>
    </source>
</evidence>
<dbReference type="PANTHER" id="PTHR31658:SF0">
    <property type="entry name" value="CONSERVED OLIGOMERIC GOLGI COMPLEX SUBUNIT 1"/>
    <property type="match status" value="1"/>
</dbReference>
<accession>A0A8E0VM47</accession>
<dbReference type="InterPro" id="IPR033370">
    <property type="entry name" value="COG1"/>
</dbReference>
<evidence type="ECO:0000256" key="6">
    <source>
        <dbReference type="ARBA" id="ARBA00023034"/>
    </source>
</evidence>
<keyword evidence="7" id="KW-0472">Membrane</keyword>
<name>A0A8E0VM47_9TREM</name>
<keyword evidence="9" id="KW-1185">Reference proteome</keyword>
<dbReference type="GO" id="GO:0015031">
    <property type="term" value="P:protein transport"/>
    <property type="evidence" value="ECO:0007669"/>
    <property type="project" value="UniProtKB-KW"/>
</dbReference>
<evidence type="ECO:0000313" key="9">
    <source>
        <dbReference type="Proteomes" id="UP000728185"/>
    </source>
</evidence>
<evidence type="ECO:0000256" key="7">
    <source>
        <dbReference type="ARBA" id="ARBA00023136"/>
    </source>
</evidence>
<dbReference type="Pfam" id="PF08700">
    <property type="entry name" value="VPS51_Exo84_N"/>
    <property type="match status" value="1"/>
</dbReference>